<dbReference type="Gene3D" id="1.10.1280.10">
    <property type="entry name" value="Di-copper center containing domain from catechol oxidase"/>
    <property type="match status" value="1"/>
</dbReference>
<dbReference type="PANTHER" id="PTHR11474:SF126">
    <property type="entry name" value="TYROSINASE-LIKE PROTEIN TYR-1-RELATED"/>
    <property type="match status" value="1"/>
</dbReference>
<evidence type="ECO:0000256" key="4">
    <source>
        <dbReference type="SAM" id="Phobius"/>
    </source>
</evidence>
<protein>
    <submittedName>
        <fullName evidence="6">Tyrosinase</fullName>
    </submittedName>
</protein>
<feature type="compositionally biased region" description="Polar residues" evidence="3">
    <location>
        <begin position="9"/>
        <end position="22"/>
    </location>
</feature>
<feature type="transmembrane region" description="Helical" evidence="4">
    <location>
        <begin position="28"/>
        <end position="48"/>
    </location>
</feature>
<evidence type="ECO:0000256" key="2">
    <source>
        <dbReference type="ARBA" id="ARBA00023008"/>
    </source>
</evidence>
<evidence type="ECO:0000313" key="6">
    <source>
        <dbReference type="EMBL" id="GCB20055.1"/>
    </source>
</evidence>
<dbReference type="Pfam" id="PF00264">
    <property type="entry name" value="Tyrosinase"/>
    <property type="match status" value="1"/>
</dbReference>
<keyword evidence="7" id="KW-1185">Reference proteome</keyword>
<keyword evidence="4" id="KW-1133">Transmembrane helix</keyword>
<dbReference type="PANTHER" id="PTHR11474">
    <property type="entry name" value="TYROSINASE FAMILY MEMBER"/>
    <property type="match status" value="1"/>
</dbReference>
<feature type="domain" description="Tyrosinase copper-binding" evidence="5">
    <location>
        <begin position="262"/>
        <end position="273"/>
    </location>
</feature>
<dbReference type="SUPFAM" id="SSF48056">
    <property type="entry name" value="Di-copper centre-containing domain"/>
    <property type="match status" value="1"/>
</dbReference>
<keyword evidence="4" id="KW-0472">Membrane</keyword>
<gene>
    <name evidence="6" type="ORF">AAWM_02940</name>
</gene>
<proteinExistence type="predicted"/>
<reference evidence="6 7" key="1">
    <citation type="submission" date="2016-09" db="EMBL/GenBank/DDBJ databases">
        <title>Aspergillus awamori IFM 58123T.</title>
        <authorList>
            <person name="Kusuya Y."/>
            <person name="Shimizu M."/>
            <person name="Takahashi H."/>
            <person name="Yaguchi T."/>
        </authorList>
    </citation>
    <scope>NUCLEOTIDE SEQUENCE [LARGE SCALE GENOMIC DNA]</scope>
    <source>
        <strain evidence="6 7">IFM 58123</strain>
    </source>
</reference>
<keyword evidence="2" id="KW-0186">Copper</keyword>
<accession>A0A401KLG2</accession>
<dbReference type="InterPro" id="IPR050316">
    <property type="entry name" value="Tyrosinase/Hemocyanin"/>
</dbReference>
<evidence type="ECO:0000256" key="1">
    <source>
        <dbReference type="ARBA" id="ARBA00022723"/>
    </source>
</evidence>
<keyword evidence="1" id="KW-0479">Metal-binding</keyword>
<dbReference type="Proteomes" id="UP000286921">
    <property type="component" value="Unassembled WGS sequence"/>
</dbReference>
<dbReference type="PRINTS" id="PR00092">
    <property type="entry name" value="TYROSINASE"/>
</dbReference>
<evidence type="ECO:0000313" key="7">
    <source>
        <dbReference type="Proteomes" id="UP000286921"/>
    </source>
</evidence>
<organism evidence="6 7">
    <name type="scientific">Aspergillus awamori</name>
    <name type="common">Black koji mold</name>
    <dbReference type="NCBI Taxonomy" id="105351"/>
    <lineage>
        <taxon>Eukaryota</taxon>
        <taxon>Fungi</taxon>
        <taxon>Dikarya</taxon>
        <taxon>Ascomycota</taxon>
        <taxon>Pezizomycotina</taxon>
        <taxon>Eurotiomycetes</taxon>
        <taxon>Eurotiomycetidae</taxon>
        <taxon>Eurotiales</taxon>
        <taxon>Aspergillaceae</taxon>
        <taxon>Aspergillus</taxon>
    </lineage>
</organism>
<dbReference type="GO" id="GO:0046872">
    <property type="term" value="F:metal ion binding"/>
    <property type="evidence" value="ECO:0007669"/>
    <property type="project" value="UniProtKB-KW"/>
</dbReference>
<comment type="caution">
    <text evidence="6">The sequence shown here is derived from an EMBL/GenBank/DDBJ whole genome shotgun (WGS) entry which is preliminary data.</text>
</comment>
<keyword evidence="4" id="KW-0812">Transmembrane</keyword>
<evidence type="ECO:0000256" key="3">
    <source>
        <dbReference type="SAM" id="MobiDB-lite"/>
    </source>
</evidence>
<dbReference type="AlphaFoldDB" id="A0A401KLG2"/>
<evidence type="ECO:0000259" key="5">
    <source>
        <dbReference type="PROSITE" id="PS00498"/>
    </source>
</evidence>
<dbReference type="PROSITE" id="PS00498">
    <property type="entry name" value="TYROSINASE_2"/>
    <property type="match status" value="1"/>
</dbReference>
<sequence>MDYAFGEGSESSLLPSKSHGSIPNQNSAARYIIGGITVVALILAGSLLGRTSTRTPADNSCQAPSYRQEWRMLSLEERQAYITAVQCLTTKPSRMEHNGTTRYDDFVYSHLAVSAETHGTPISFPWHRIYIQKYEDALRLECGYQGNLPYWDWTLDASTNPLHSPIWSHEFGLGGNGSHPANCVEDGPFAAIKPQYPEPHCLQRKFSDENMYGREYTASIVNAIVTESNSYGEFRERLEAGPHRFIHLAIGGDMPELWSSNDPVFFLHHAQIDRLWWQWQLRGRGGLLRGYQEVVDVTTLLRYSGLGRDMTAGEVISTQSDLLCYGY</sequence>
<feature type="region of interest" description="Disordered" evidence="3">
    <location>
        <begin position="1"/>
        <end position="22"/>
    </location>
</feature>
<dbReference type="GO" id="GO:0016491">
    <property type="term" value="F:oxidoreductase activity"/>
    <property type="evidence" value="ECO:0007669"/>
    <property type="project" value="InterPro"/>
</dbReference>
<dbReference type="STRING" id="105351.A0A401KLG2"/>
<name>A0A401KLG2_ASPAW</name>
<dbReference type="InterPro" id="IPR002227">
    <property type="entry name" value="Tyrosinase_Cu-bd"/>
</dbReference>
<dbReference type="InterPro" id="IPR008922">
    <property type="entry name" value="Di-copper_centre_dom_sf"/>
</dbReference>
<dbReference type="EMBL" id="BDHI01000002">
    <property type="protein sequence ID" value="GCB20055.1"/>
    <property type="molecule type" value="Genomic_DNA"/>
</dbReference>